<sequence length="132" mass="14428">MRDKKARGAKIKDRATVLCLRSGRILLVRKKSGKWNFPGGAIEPGESPVAAAARELQEETSIEGHGLFHLCTLQLGSTIHHVFTTHVDDQEKPVARNEIVACKWVLRDKLSPAILNARAAELLSSQLPALTA</sequence>
<keyword evidence="14" id="KW-1185">Reference proteome</keyword>
<evidence type="ECO:0000313" key="11">
    <source>
        <dbReference type="Proteomes" id="UP000577346"/>
    </source>
</evidence>
<evidence type="ECO:0000313" key="10">
    <source>
        <dbReference type="Proteomes" id="UP000556620"/>
    </source>
</evidence>
<dbReference type="RefSeq" id="WP_009685866.1">
    <property type="nucleotide sequence ID" value="NZ_BQHP01000051.1"/>
</dbReference>
<keyword evidence="2 8" id="KW-0378">Hydrolase</keyword>
<dbReference type="EMBL" id="CP118677">
    <property type="protein sequence ID" value="WEA18588.1"/>
    <property type="molecule type" value="Genomic_DNA"/>
</dbReference>
<reference evidence="7 13" key="2">
    <citation type="submission" date="2022-09" db="EMBL/GenBank/DDBJ databases">
        <title>Intensive care unit water sources are persistently colonized with multi-drug resistant bacteria and are the site of extensive horizontal gene transfer of antibiotic resistance genes.</title>
        <authorList>
            <person name="Diorio-Toth L."/>
        </authorList>
    </citation>
    <scope>NUCLEOTIDE SEQUENCE [LARGE SCALE GENOMIC DNA]</scope>
    <source>
        <strain evidence="7 13">GD03901</strain>
    </source>
</reference>
<dbReference type="PROSITE" id="PS51462">
    <property type="entry name" value="NUDIX"/>
    <property type="match status" value="1"/>
</dbReference>
<evidence type="ECO:0000313" key="8">
    <source>
        <dbReference type="EMBL" id="WEA18588.1"/>
    </source>
</evidence>
<dbReference type="Proteomes" id="UP000556620">
    <property type="component" value="Unassembled WGS sequence"/>
</dbReference>
<dbReference type="Proteomes" id="UP000590738">
    <property type="component" value="Unassembled WGS sequence"/>
</dbReference>
<evidence type="ECO:0000256" key="2">
    <source>
        <dbReference type="ARBA" id="ARBA00022801"/>
    </source>
</evidence>
<dbReference type="EMBL" id="JACGCU010000003">
    <property type="protein sequence ID" value="MBA6058050.1"/>
    <property type="molecule type" value="Genomic_DNA"/>
</dbReference>
<comment type="cofactor">
    <cofactor evidence="1">
        <name>Mg(2+)</name>
        <dbReference type="ChEBI" id="CHEBI:18420"/>
    </cofactor>
</comment>
<dbReference type="EMBL" id="JACGDA010000069">
    <property type="protein sequence ID" value="MBA6150460.1"/>
    <property type="molecule type" value="Genomic_DNA"/>
</dbReference>
<dbReference type="EMBL" id="CP146691">
    <property type="protein sequence ID" value="WWY18942.1"/>
    <property type="molecule type" value="Genomic_DNA"/>
</dbReference>
<evidence type="ECO:0000259" key="3">
    <source>
        <dbReference type="PROSITE" id="PS51462"/>
    </source>
</evidence>
<evidence type="ECO:0000313" key="9">
    <source>
        <dbReference type="EMBL" id="WWY18942.1"/>
    </source>
</evidence>
<evidence type="ECO:0000256" key="1">
    <source>
        <dbReference type="ARBA" id="ARBA00001946"/>
    </source>
</evidence>
<dbReference type="EMBL" id="JAOCBV010000001">
    <property type="protein sequence ID" value="MDH0756949.1"/>
    <property type="molecule type" value="Genomic_DNA"/>
</dbReference>
<accession>A0A7W2JFM6</accession>
<dbReference type="InterPro" id="IPR020476">
    <property type="entry name" value="Nudix_hydrolase"/>
</dbReference>
<dbReference type="PANTHER" id="PTHR43046:SF14">
    <property type="entry name" value="MUTT_NUDIX FAMILY PROTEIN"/>
    <property type="match status" value="1"/>
</dbReference>
<organism evidence="4 10">
    <name type="scientific">Pseudomonas juntendi</name>
    <dbReference type="NCBI Taxonomy" id="2666183"/>
    <lineage>
        <taxon>Bacteria</taxon>
        <taxon>Pseudomonadati</taxon>
        <taxon>Pseudomonadota</taxon>
        <taxon>Gammaproteobacteria</taxon>
        <taxon>Pseudomonadales</taxon>
        <taxon>Pseudomonadaceae</taxon>
        <taxon>Pseudomonas</taxon>
    </lineage>
</organism>
<dbReference type="Pfam" id="PF00293">
    <property type="entry name" value="NUDIX"/>
    <property type="match status" value="1"/>
</dbReference>
<dbReference type="InterPro" id="IPR015797">
    <property type="entry name" value="NUDIX_hydrolase-like_dom_sf"/>
</dbReference>
<dbReference type="Proteomes" id="UP001160152">
    <property type="component" value="Unassembled WGS sequence"/>
</dbReference>
<name>A0A7W2JFM6_9PSED</name>
<evidence type="ECO:0000313" key="6">
    <source>
        <dbReference type="EMBL" id="MBA6150460.1"/>
    </source>
</evidence>
<dbReference type="InterPro" id="IPR000086">
    <property type="entry name" value="NUDIX_hydrolase_dom"/>
</dbReference>
<reference evidence="10 11" key="1">
    <citation type="submission" date="2020-07" db="EMBL/GenBank/DDBJ databases">
        <title>Diversity of carbapenemase encoding genes among Pseudomonas putida group clinical isolates in a tertiary Brazilian hospital.</title>
        <authorList>
            <person name="Alberto-Lei F."/>
            <person name="Nodari C.S."/>
            <person name="Streling A.P."/>
            <person name="Paulino J.T."/>
            <person name="Bessa-Neto F.O."/>
            <person name="Cayo R."/>
            <person name="Gales A.C."/>
        </authorList>
    </citation>
    <scope>NUCLEOTIDE SEQUENCE [LARGE SCALE GENOMIC DNA]</scope>
    <source>
        <strain evidence="6 11">11213</strain>
        <strain evidence="5 12">12273</strain>
        <strain evidence="4 10">14535</strain>
    </source>
</reference>
<evidence type="ECO:0000313" key="14">
    <source>
        <dbReference type="Proteomes" id="UP001375228"/>
    </source>
</evidence>
<dbReference type="SUPFAM" id="SSF55811">
    <property type="entry name" value="Nudix"/>
    <property type="match status" value="1"/>
</dbReference>
<dbReference type="EC" id="3.6.-.-" evidence="9"/>
<dbReference type="Proteomes" id="UP000577346">
    <property type="component" value="Unassembled WGS sequence"/>
</dbReference>
<dbReference type="EMBL" id="JACGCZ010000009">
    <property type="protein sequence ID" value="MBA6142370.1"/>
    <property type="molecule type" value="Genomic_DNA"/>
</dbReference>
<dbReference type="PANTHER" id="PTHR43046">
    <property type="entry name" value="GDP-MANNOSE MANNOSYL HYDROLASE"/>
    <property type="match status" value="1"/>
</dbReference>
<feature type="domain" description="Nudix hydrolase" evidence="3">
    <location>
        <begin position="10"/>
        <end position="127"/>
    </location>
</feature>
<dbReference type="GeneID" id="72419961"/>
<evidence type="ECO:0000313" key="5">
    <source>
        <dbReference type="EMBL" id="MBA6142370.1"/>
    </source>
</evidence>
<evidence type="ECO:0000313" key="4">
    <source>
        <dbReference type="EMBL" id="MBA6058050.1"/>
    </source>
</evidence>
<evidence type="ECO:0000313" key="13">
    <source>
        <dbReference type="Proteomes" id="UP001160152"/>
    </source>
</evidence>
<dbReference type="Proteomes" id="UP001217631">
    <property type="component" value="Chromosome"/>
</dbReference>
<evidence type="ECO:0000313" key="12">
    <source>
        <dbReference type="Proteomes" id="UP000590738"/>
    </source>
</evidence>
<dbReference type="AlphaFoldDB" id="A0A7W2JFM6"/>
<dbReference type="GO" id="GO:0016787">
    <property type="term" value="F:hydrolase activity"/>
    <property type="evidence" value="ECO:0007669"/>
    <property type="project" value="UniProtKB-KW"/>
</dbReference>
<dbReference type="Proteomes" id="UP001375228">
    <property type="component" value="Chromosome"/>
</dbReference>
<proteinExistence type="predicted"/>
<gene>
    <name evidence="5" type="ORF">H4B97_07785</name>
    <name evidence="6" type="ORF">H4C15_23625</name>
    <name evidence="4" type="ORF">H4C44_02500</name>
    <name evidence="7" type="ORF">N5C70_09495</name>
    <name evidence="8" type="ORF">PWA60_14840</name>
    <name evidence="9" type="ORF">V9385_14785</name>
</gene>
<dbReference type="Gene3D" id="3.90.79.10">
    <property type="entry name" value="Nucleoside Triphosphate Pyrophosphohydrolase"/>
    <property type="match status" value="1"/>
</dbReference>
<reference evidence="8" key="3">
    <citation type="submission" date="2023-02" db="EMBL/GenBank/DDBJ databases">
        <title>tmexCD-toprJ-like cluster.</title>
        <authorList>
            <person name="Gao X."/>
            <person name="Wang C."/>
            <person name="Liu J."/>
        </authorList>
    </citation>
    <scope>NUCLEOTIDE SEQUENCE</scope>
    <source>
        <strain evidence="8">GDW21C697WI</strain>
    </source>
</reference>
<reference evidence="9 14" key="4">
    <citation type="submission" date="2024-03" db="EMBL/GenBank/DDBJ databases">
        <title>Pseudomonas juntendi.</title>
        <authorList>
            <person name="Liu Y."/>
        </authorList>
    </citation>
    <scope>NUCLEOTIDE SEQUENCE [LARGE SCALE GENOMIC DNA]</scope>
    <source>
        <strain evidence="9 14">L4046hy</strain>
    </source>
</reference>
<evidence type="ECO:0000313" key="7">
    <source>
        <dbReference type="EMBL" id="MDH0756949.1"/>
    </source>
</evidence>
<protein>
    <submittedName>
        <fullName evidence="4">NUDIX domain-containing protein</fullName>
    </submittedName>
    <submittedName>
        <fullName evidence="8">NUDIX hydrolase</fullName>
        <ecNumber evidence="9">3.6.-.-</ecNumber>
    </submittedName>
</protein>
<dbReference type="PRINTS" id="PR00502">
    <property type="entry name" value="NUDIXFAMILY"/>
</dbReference>